<evidence type="ECO:0000259" key="2">
    <source>
        <dbReference type="Pfam" id="PF21859"/>
    </source>
</evidence>
<name>A0A9D4ZKD8_ADICA</name>
<dbReference type="OrthoDB" id="1990019at2759"/>
<sequence>MKNLARSCEAVGPSASKRGRGRPRISEEEKMARRERGKPKKMLELSVTVSIGGSDIDVALFPRLKMFLEEEAIAGMCSIERGGTVFHLHFQMVVRVMATSIVAVSKKIKQYLGWETDSPVGANVLCRALKQKNMLTFHGMLGYCMKDMDQPHYENFAHNVSVDDIKKGILLYTTMGLMSSRTASA</sequence>
<dbReference type="Pfam" id="PF21859">
    <property type="entry name" value="Replitron_HUH"/>
    <property type="match status" value="1"/>
</dbReference>
<dbReference type="EMBL" id="JABFUD020000008">
    <property type="protein sequence ID" value="KAI5076075.1"/>
    <property type="molecule type" value="Genomic_DNA"/>
</dbReference>
<dbReference type="AlphaFoldDB" id="A0A9D4ZKD8"/>
<reference evidence="3" key="1">
    <citation type="submission" date="2021-01" db="EMBL/GenBank/DDBJ databases">
        <title>Adiantum capillus-veneris genome.</title>
        <authorList>
            <person name="Fang Y."/>
            <person name="Liao Q."/>
        </authorList>
    </citation>
    <scope>NUCLEOTIDE SEQUENCE</scope>
    <source>
        <strain evidence="3">H3</strain>
        <tissue evidence="3">Leaf</tissue>
    </source>
</reference>
<feature type="domain" description="Replitron HUH endonuclease" evidence="2">
    <location>
        <begin position="46"/>
        <end position="172"/>
    </location>
</feature>
<accession>A0A9D4ZKD8</accession>
<evidence type="ECO:0000313" key="3">
    <source>
        <dbReference type="EMBL" id="KAI5076075.1"/>
    </source>
</evidence>
<feature type="compositionally biased region" description="Basic and acidic residues" evidence="1">
    <location>
        <begin position="24"/>
        <end position="34"/>
    </location>
</feature>
<protein>
    <recommendedName>
        <fullName evidence="2">Replitron HUH endonuclease domain-containing protein</fullName>
    </recommendedName>
</protein>
<gene>
    <name evidence="3" type="ORF">GOP47_0008140</name>
</gene>
<dbReference type="InterPro" id="IPR054424">
    <property type="entry name" value="Replitron_HUH"/>
</dbReference>
<evidence type="ECO:0000313" key="4">
    <source>
        <dbReference type="Proteomes" id="UP000886520"/>
    </source>
</evidence>
<evidence type="ECO:0000256" key="1">
    <source>
        <dbReference type="SAM" id="MobiDB-lite"/>
    </source>
</evidence>
<proteinExistence type="predicted"/>
<comment type="caution">
    <text evidence="3">The sequence shown here is derived from an EMBL/GenBank/DDBJ whole genome shotgun (WGS) entry which is preliminary data.</text>
</comment>
<keyword evidence="4" id="KW-1185">Reference proteome</keyword>
<feature type="region of interest" description="Disordered" evidence="1">
    <location>
        <begin position="1"/>
        <end position="38"/>
    </location>
</feature>
<organism evidence="3 4">
    <name type="scientific">Adiantum capillus-veneris</name>
    <name type="common">Maidenhair fern</name>
    <dbReference type="NCBI Taxonomy" id="13818"/>
    <lineage>
        <taxon>Eukaryota</taxon>
        <taxon>Viridiplantae</taxon>
        <taxon>Streptophyta</taxon>
        <taxon>Embryophyta</taxon>
        <taxon>Tracheophyta</taxon>
        <taxon>Polypodiopsida</taxon>
        <taxon>Polypodiidae</taxon>
        <taxon>Polypodiales</taxon>
        <taxon>Pteridineae</taxon>
        <taxon>Pteridaceae</taxon>
        <taxon>Vittarioideae</taxon>
        <taxon>Adiantum</taxon>
    </lineage>
</organism>
<dbReference type="Proteomes" id="UP000886520">
    <property type="component" value="Chromosome 8"/>
</dbReference>